<evidence type="ECO:0000313" key="2">
    <source>
        <dbReference type="Proteomes" id="UP000185739"/>
    </source>
</evidence>
<sequence length="85" mass="9167">MKQSAADPLAMLKNVDWLISNGGEITLGAFGPVECAASASDESDYLAMLQRRDGESLYQLLTRLDAAIARTWGAGEFTDEINPDC</sequence>
<dbReference type="STRING" id="96773.Tchl_3432"/>
<dbReference type="EMBL" id="CP018839">
    <property type="protein sequence ID" value="APR06232.1"/>
    <property type="molecule type" value="Genomic_DNA"/>
</dbReference>
<dbReference type="AlphaFoldDB" id="A0A1H5ZFH3"/>
<name>A0A1H5ZFH3_9RHOO</name>
<dbReference type="KEGG" id="tcl:Tchl_3432"/>
<dbReference type="Proteomes" id="UP000185739">
    <property type="component" value="Chromosome"/>
</dbReference>
<dbReference type="OrthoDB" id="8854303at2"/>
<reference evidence="1 2" key="1">
    <citation type="submission" date="2016-12" db="EMBL/GenBank/DDBJ databases">
        <title>Complete genome sequence of Thauera chlorobenzoica, a Betaproteobacterium degrading haloaromatics anaerobically to CO2 and halides.</title>
        <authorList>
            <person name="Goris T."/>
            <person name="Mergelsberg M."/>
            <person name="Boll M."/>
        </authorList>
    </citation>
    <scope>NUCLEOTIDE SEQUENCE [LARGE SCALE GENOMIC DNA]</scope>
    <source>
        <strain evidence="1 2">3CB1</strain>
    </source>
</reference>
<organism evidence="1 2">
    <name type="scientific">Thauera chlorobenzoica</name>
    <dbReference type="NCBI Taxonomy" id="96773"/>
    <lineage>
        <taxon>Bacteria</taxon>
        <taxon>Pseudomonadati</taxon>
        <taxon>Pseudomonadota</taxon>
        <taxon>Betaproteobacteria</taxon>
        <taxon>Rhodocyclales</taxon>
        <taxon>Zoogloeaceae</taxon>
        <taxon>Thauera</taxon>
    </lineage>
</organism>
<keyword evidence="2" id="KW-1185">Reference proteome</keyword>
<evidence type="ECO:0000313" key="1">
    <source>
        <dbReference type="EMBL" id="APR06232.1"/>
    </source>
</evidence>
<protein>
    <submittedName>
        <fullName evidence="1">Uncharacterized protein</fullName>
    </submittedName>
</protein>
<dbReference type="RefSeq" id="WP_075149464.1">
    <property type="nucleotide sequence ID" value="NZ_CP018839.1"/>
</dbReference>
<gene>
    <name evidence="1" type="ORF">Tchl_3432</name>
</gene>
<proteinExistence type="predicted"/>
<accession>A0A1H5ZFH3</accession>